<protein>
    <submittedName>
        <fullName evidence="3">Uncharacterized protein</fullName>
    </submittedName>
</protein>
<sequence length="54" mass="5605">MSQNANDPAGTTHQFQRFAQQSQPEKSGPPVGMIVGIVAVLAVVVIAALALTML</sequence>
<evidence type="ECO:0000256" key="2">
    <source>
        <dbReference type="SAM" id="Phobius"/>
    </source>
</evidence>
<organism evidence="3 4">
    <name type="scientific">Actinomadura yumaensis</name>
    <dbReference type="NCBI Taxonomy" id="111807"/>
    <lineage>
        <taxon>Bacteria</taxon>
        <taxon>Bacillati</taxon>
        <taxon>Actinomycetota</taxon>
        <taxon>Actinomycetes</taxon>
        <taxon>Streptosporangiales</taxon>
        <taxon>Thermomonosporaceae</taxon>
        <taxon>Actinomadura</taxon>
    </lineage>
</organism>
<feature type="compositionally biased region" description="Polar residues" evidence="1">
    <location>
        <begin position="1"/>
        <end position="25"/>
    </location>
</feature>
<keyword evidence="2" id="KW-0472">Membrane</keyword>
<evidence type="ECO:0000313" key="3">
    <source>
        <dbReference type="EMBL" id="MFC6884793.1"/>
    </source>
</evidence>
<feature type="transmembrane region" description="Helical" evidence="2">
    <location>
        <begin position="31"/>
        <end position="51"/>
    </location>
</feature>
<keyword evidence="2" id="KW-0812">Transmembrane</keyword>
<reference evidence="4" key="1">
    <citation type="journal article" date="2019" name="Int. J. Syst. Evol. Microbiol.">
        <title>The Global Catalogue of Microorganisms (GCM) 10K type strain sequencing project: providing services to taxonomists for standard genome sequencing and annotation.</title>
        <authorList>
            <consortium name="The Broad Institute Genomics Platform"/>
            <consortium name="The Broad Institute Genome Sequencing Center for Infectious Disease"/>
            <person name="Wu L."/>
            <person name="Ma J."/>
        </authorList>
    </citation>
    <scope>NUCLEOTIDE SEQUENCE [LARGE SCALE GENOMIC DNA]</scope>
    <source>
        <strain evidence="4">JCM 3369</strain>
    </source>
</reference>
<evidence type="ECO:0000256" key="1">
    <source>
        <dbReference type="SAM" id="MobiDB-lite"/>
    </source>
</evidence>
<gene>
    <name evidence="3" type="ORF">ACFQKB_33890</name>
</gene>
<dbReference type="Proteomes" id="UP001596380">
    <property type="component" value="Unassembled WGS sequence"/>
</dbReference>
<accession>A0ABW2CSJ4</accession>
<dbReference type="RefSeq" id="WP_164717190.1">
    <property type="nucleotide sequence ID" value="NZ_JBHSXE010000001.1"/>
</dbReference>
<keyword evidence="4" id="KW-1185">Reference proteome</keyword>
<dbReference type="EMBL" id="JBHSXS010000030">
    <property type="protein sequence ID" value="MFC6884793.1"/>
    <property type="molecule type" value="Genomic_DNA"/>
</dbReference>
<keyword evidence="2" id="KW-1133">Transmembrane helix</keyword>
<evidence type="ECO:0000313" key="4">
    <source>
        <dbReference type="Proteomes" id="UP001596380"/>
    </source>
</evidence>
<name>A0ABW2CSJ4_9ACTN</name>
<proteinExistence type="predicted"/>
<comment type="caution">
    <text evidence="3">The sequence shown here is derived from an EMBL/GenBank/DDBJ whole genome shotgun (WGS) entry which is preliminary data.</text>
</comment>
<feature type="region of interest" description="Disordered" evidence="1">
    <location>
        <begin position="1"/>
        <end position="27"/>
    </location>
</feature>